<dbReference type="InterPro" id="IPR043719">
    <property type="entry name" value="DUF5660"/>
</dbReference>
<name>A0A1F7GL19_9BACT</name>
<feature type="domain" description="DUF5660" evidence="1">
    <location>
        <begin position="61"/>
        <end position="172"/>
    </location>
</feature>
<evidence type="ECO:0000259" key="1">
    <source>
        <dbReference type="Pfam" id="PF18904"/>
    </source>
</evidence>
<dbReference type="Pfam" id="PF18904">
    <property type="entry name" value="DUF5660"/>
    <property type="match status" value="1"/>
</dbReference>
<dbReference type="EMBL" id="MFZH01000008">
    <property type="protein sequence ID" value="OGK19617.1"/>
    <property type="molecule type" value="Genomic_DNA"/>
</dbReference>
<comment type="caution">
    <text evidence="2">The sequence shown here is derived from an EMBL/GenBank/DDBJ whole genome shotgun (WGS) entry which is preliminary data.</text>
</comment>
<dbReference type="AlphaFoldDB" id="A0A1F7GL19"/>
<accession>A0A1F7GL19</accession>
<reference evidence="2 3" key="1">
    <citation type="journal article" date="2016" name="Nat. Commun.">
        <title>Thousands of microbial genomes shed light on interconnected biogeochemical processes in an aquifer system.</title>
        <authorList>
            <person name="Anantharaman K."/>
            <person name="Brown C.T."/>
            <person name="Hug L.A."/>
            <person name="Sharon I."/>
            <person name="Castelle C.J."/>
            <person name="Probst A.J."/>
            <person name="Thomas B.C."/>
            <person name="Singh A."/>
            <person name="Wilkins M.J."/>
            <person name="Karaoz U."/>
            <person name="Brodie E.L."/>
            <person name="Williams K.H."/>
            <person name="Hubbard S.S."/>
            <person name="Banfield J.F."/>
        </authorList>
    </citation>
    <scope>NUCLEOTIDE SEQUENCE [LARGE SCALE GENOMIC DNA]</scope>
</reference>
<sequence>MTNTGQTSLKNKILSKNPFELDRALRPGSESFGRRVEAKKPQRIEFTIFSKSTHVENVENPQKINELVAQVKEQVDVIKKYNSSIQSEVHDIEKVIITGIAEGNRKGAYIENVLEVFLFVLRNLTAKLGEAKTWLTAMETKKAKRGSAFAARSKKKGTSYSMSQELQAARSVM</sequence>
<evidence type="ECO:0000313" key="2">
    <source>
        <dbReference type="EMBL" id="OGK19617.1"/>
    </source>
</evidence>
<protein>
    <recommendedName>
        <fullName evidence="1">DUF5660 domain-containing protein</fullName>
    </recommendedName>
</protein>
<evidence type="ECO:0000313" key="3">
    <source>
        <dbReference type="Proteomes" id="UP000176850"/>
    </source>
</evidence>
<proteinExistence type="predicted"/>
<organism evidence="2 3">
    <name type="scientific">Candidatus Roizmanbacteria bacterium RIFCSPHIGHO2_01_FULL_39_24</name>
    <dbReference type="NCBI Taxonomy" id="1802032"/>
    <lineage>
        <taxon>Bacteria</taxon>
        <taxon>Candidatus Roizmaniibacteriota</taxon>
    </lineage>
</organism>
<dbReference type="Proteomes" id="UP000176850">
    <property type="component" value="Unassembled WGS sequence"/>
</dbReference>
<gene>
    <name evidence="2" type="ORF">A2799_04615</name>
</gene>